<evidence type="ECO:0000313" key="4">
    <source>
        <dbReference type="EMBL" id="MFC6883232.1"/>
    </source>
</evidence>
<dbReference type="SUPFAM" id="SSF51905">
    <property type="entry name" value="FAD/NAD(P)-binding domain"/>
    <property type="match status" value="1"/>
</dbReference>
<protein>
    <submittedName>
        <fullName evidence="4">FAD-dependent oxidoreductase</fullName>
    </submittedName>
</protein>
<sequence>MARTALVVGGGVAGPATALALHRAGIDATVHEAYAAPSDGVGVTLSIAPNGLSALEIVGAADAVRAIGQPITRAVMHDGRGRTIGTFPGLRGLPPSLALWRDDLCRALRERAAGQGIETRFGERLVGAEEDPDGVTALFADGTTARADILVGADGIGSTVRTLIDPAAPGPQATRLLNFGAAADVTLPADPSTMFFAFGKRGFLGYWAQPDGRTAWFANVPHAAMTSAEARETPRAEWLDRLRDIYSDEIPAAKILTATDPEALTVLGSMQDMPKVPRWHRGRMVLVGDSAHAPSSSSGQGASMAVESAVELARCLRDIPAPEAAFTAYERLRRARVEKVIDRGAKANTTKTLGPFAKTMMRLTLPILTRTLLNPERTLGPEQRHTINWKAPAP</sequence>
<evidence type="ECO:0000313" key="5">
    <source>
        <dbReference type="Proteomes" id="UP001596380"/>
    </source>
</evidence>
<dbReference type="InterPro" id="IPR036188">
    <property type="entry name" value="FAD/NAD-bd_sf"/>
</dbReference>
<gene>
    <name evidence="4" type="ORF">ACFQKB_25985</name>
</gene>
<comment type="caution">
    <text evidence="4">The sequence shown here is derived from an EMBL/GenBank/DDBJ whole genome shotgun (WGS) entry which is preliminary data.</text>
</comment>
<dbReference type="Proteomes" id="UP001596380">
    <property type="component" value="Unassembled WGS sequence"/>
</dbReference>
<dbReference type="EMBL" id="JBHSXS010000018">
    <property type="protein sequence ID" value="MFC6883232.1"/>
    <property type="molecule type" value="Genomic_DNA"/>
</dbReference>
<dbReference type="Pfam" id="PF01494">
    <property type="entry name" value="FAD_binding_3"/>
    <property type="match status" value="1"/>
</dbReference>
<keyword evidence="5" id="KW-1185">Reference proteome</keyword>
<proteinExistence type="predicted"/>
<dbReference type="PRINTS" id="PR00420">
    <property type="entry name" value="RNGMNOXGNASE"/>
</dbReference>
<keyword evidence="1" id="KW-0560">Oxidoreductase</keyword>
<dbReference type="InterPro" id="IPR050493">
    <property type="entry name" value="FAD-dep_Monooxygenase_BioMet"/>
</dbReference>
<dbReference type="InterPro" id="IPR002938">
    <property type="entry name" value="FAD-bd"/>
</dbReference>
<evidence type="ECO:0000256" key="1">
    <source>
        <dbReference type="ARBA" id="ARBA00023002"/>
    </source>
</evidence>
<reference evidence="5" key="1">
    <citation type="journal article" date="2019" name="Int. J. Syst. Evol. Microbiol.">
        <title>The Global Catalogue of Microorganisms (GCM) 10K type strain sequencing project: providing services to taxonomists for standard genome sequencing and annotation.</title>
        <authorList>
            <consortium name="The Broad Institute Genomics Platform"/>
            <consortium name="The Broad Institute Genome Sequencing Center for Infectious Disease"/>
            <person name="Wu L."/>
            <person name="Ma J."/>
        </authorList>
    </citation>
    <scope>NUCLEOTIDE SEQUENCE [LARGE SCALE GENOMIC DNA]</scope>
    <source>
        <strain evidence="5">JCM 3369</strain>
    </source>
</reference>
<evidence type="ECO:0000256" key="2">
    <source>
        <dbReference type="ARBA" id="ARBA00023033"/>
    </source>
</evidence>
<dbReference type="PANTHER" id="PTHR13789:SF309">
    <property type="entry name" value="PUTATIVE (AFU_ORTHOLOGUE AFUA_6G14510)-RELATED"/>
    <property type="match status" value="1"/>
</dbReference>
<accession>A0ABW2CN50</accession>
<dbReference type="RefSeq" id="WP_378063600.1">
    <property type="nucleotide sequence ID" value="NZ_JBHSXS010000018.1"/>
</dbReference>
<feature type="domain" description="FAD-binding" evidence="3">
    <location>
        <begin position="5"/>
        <end position="343"/>
    </location>
</feature>
<name>A0ABW2CN50_9ACTN</name>
<dbReference type="PANTHER" id="PTHR13789">
    <property type="entry name" value="MONOOXYGENASE"/>
    <property type="match status" value="1"/>
</dbReference>
<organism evidence="4 5">
    <name type="scientific">Actinomadura yumaensis</name>
    <dbReference type="NCBI Taxonomy" id="111807"/>
    <lineage>
        <taxon>Bacteria</taxon>
        <taxon>Bacillati</taxon>
        <taxon>Actinomycetota</taxon>
        <taxon>Actinomycetes</taxon>
        <taxon>Streptosporangiales</taxon>
        <taxon>Thermomonosporaceae</taxon>
        <taxon>Actinomadura</taxon>
    </lineage>
</organism>
<evidence type="ECO:0000259" key="3">
    <source>
        <dbReference type="Pfam" id="PF01494"/>
    </source>
</evidence>
<keyword evidence="2" id="KW-0503">Monooxygenase</keyword>
<dbReference type="Gene3D" id="3.50.50.60">
    <property type="entry name" value="FAD/NAD(P)-binding domain"/>
    <property type="match status" value="1"/>
</dbReference>